<gene>
    <name evidence="2" type="ORF">ETAA1_61180</name>
</gene>
<reference evidence="2 3" key="1">
    <citation type="submission" date="2019-02" db="EMBL/GenBank/DDBJ databases">
        <title>Deep-cultivation of Planctomycetes and their phenomic and genomic characterization uncovers novel biology.</title>
        <authorList>
            <person name="Wiegand S."/>
            <person name="Jogler M."/>
            <person name="Boedeker C."/>
            <person name="Pinto D."/>
            <person name="Vollmers J."/>
            <person name="Rivas-Marin E."/>
            <person name="Kohn T."/>
            <person name="Peeters S.H."/>
            <person name="Heuer A."/>
            <person name="Rast P."/>
            <person name="Oberbeckmann S."/>
            <person name="Bunk B."/>
            <person name="Jeske O."/>
            <person name="Meyerdierks A."/>
            <person name="Storesund J.E."/>
            <person name="Kallscheuer N."/>
            <person name="Luecker S."/>
            <person name="Lage O.M."/>
            <person name="Pohl T."/>
            <person name="Merkel B.J."/>
            <person name="Hornburger P."/>
            <person name="Mueller R.-W."/>
            <person name="Bruemmer F."/>
            <person name="Labrenz M."/>
            <person name="Spormann A.M."/>
            <person name="Op den Camp H."/>
            <person name="Overmann J."/>
            <person name="Amann R."/>
            <person name="Jetten M.S.M."/>
            <person name="Mascher T."/>
            <person name="Medema M.H."/>
            <person name="Devos D.P."/>
            <person name="Kaster A.-K."/>
            <person name="Ovreas L."/>
            <person name="Rohde M."/>
            <person name="Galperin M.Y."/>
            <person name="Jogler C."/>
        </authorList>
    </citation>
    <scope>NUCLEOTIDE SEQUENCE [LARGE SCALE GENOMIC DNA]</scope>
    <source>
        <strain evidence="2 3">ETA_A1</strain>
    </source>
</reference>
<dbReference type="KEGG" id="uli:ETAA1_61180"/>
<evidence type="ECO:0000256" key="1">
    <source>
        <dbReference type="SAM" id="SignalP"/>
    </source>
</evidence>
<keyword evidence="1" id="KW-0732">Signal</keyword>
<organism evidence="2 3">
    <name type="scientific">Urbifossiella limnaea</name>
    <dbReference type="NCBI Taxonomy" id="2528023"/>
    <lineage>
        <taxon>Bacteria</taxon>
        <taxon>Pseudomonadati</taxon>
        <taxon>Planctomycetota</taxon>
        <taxon>Planctomycetia</taxon>
        <taxon>Gemmatales</taxon>
        <taxon>Gemmataceae</taxon>
        <taxon>Urbifossiella</taxon>
    </lineage>
</organism>
<protein>
    <recommendedName>
        <fullName evidence="4">Lipocalin-like domain-containing protein</fullName>
    </recommendedName>
</protein>
<evidence type="ECO:0000313" key="2">
    <source>
        <dbReference type="EMBL" id="QDU24105.1"/>
    </source>
</evidence>
<sequence length="137" mass="15275" precursor="true">MVRPAWLLGLVLLALPACTRPITPEQASARLVGIWQHVRQNGQPVPPRTDVSGLMEIEPGGVLKREAPVEVYAAGVLQSRNVQKVEDRFRFLDGETMEVTGNDRGQVRTWRVRAVLAGTRLTLHKPDGVVDDYDRIK</sequence>
<dbReference type="AlphaFoldDB" id="A0A517Y2W6"/>
<dbReference type="RefSeq" id="WP_145244298.1">
    <property type="nucleotide sequence ID" value="NZ_CP036273.1"/>
</dbReference>
<accession>A0A517Y2W6</accession>
<dbReference type="EMBL" id="CP036273">
    <property type="protein sequence ID" value="QDU24105.1"/>
    <property type="molecule type" value="Genomic_DNA"/>
</dbReference>
<proteinExistence type="predicted"/>
<evidence type="ECO:0000313" key="3">
    <source>
        <dbReference type="Proteomes" id="UP000319576"/>
    </source>
</evidence>
<keyword evidence="3" id="KW-1185">Reference proteome</keyword>
<feature type="chain" id="PRO_5022205838" description="Lipocalin-like domain-containing protein" evidence="1">
    <location>
        <begin position="20"/>
        <end position="137"/>
    </location>
</feature>
<feature type="signal peptide" evidence="1">
    <location>
        <begin position="1"/>
        <end position="19"/>
    </location>
</feature>
<name>A0A517Y2W6_9BACT</name>
<dbReference type="Proteomes" id="UP000319576">
    <property type="component" value="Chromosome"/>
</dbReference>
<evidence type="ECO:0008006" key="4">
    <source>
        <dbReference type="Google" id="ProtNLM"/>
    </source>
</evidence>